<dbReference type="Proteomes" id="UP000241559">
    <property type="component" value="Segment"/>
</dbReference>
<evidence type="ECO:0000313" key="2">
    <source>
        <dbReference type="Proteomes" id="UP000241559"/>
    </source>
</evidence>
<reference evidence="1" key="1">
    <citation type="journal article" date="2016" name="Genom Data">
        <title>Isolation and complete genome sequencing of Mimivirus bombay, a Giant Virus in sewage of Mumbai, India.</title>
        <authorList>
            <person name="Chatterjee A."/>
            <person name="Ali F."/>
            <person name="Bange D."/>
            <person name="Kondabagil K."/>
        </authorList>
    </citation>
    <scope>NUCLEOTIDE SEQUENCE [LARGE SCALE GENOMIC DNA]</scope>
    <source>
        <strain evidence="1">1</strain>
    </source>
</reference>
<sequence length="233" mass="27523">MQSYVICVNNQCNVYLANNTKQLFDYILTNIDEFRKLFKFMRFTNSPIKKYLSDFYEICLKDSHTNLFDKSEWISTKEKLIERLKLIGYSSFFKRINGIDTDLFSSTNTLGTIRFYKANKTIDADSDYDSNNASENNFDNNDDDDDCYYTNKSLTNENQNEDQDENQNEITEEIDNPINRLLEQKISNGQKMTNSQFMCKMIDIFDSDRTYKNFDLISKLGGKLWILHENIHE</sequence>
<evidence type="ECO:0000313" key="1">
    <source>
        <dbReference type="EMBL" id="AMZ02592.1"/>
    </source>
</evidence>
<dbReference type="EMBL" id="KU761889">
    <property type="protein sequence ID" value="AMZ02592.1"/>
    <property type="molecule type" value="Genomic_DNA"/>
</dbReference>
<organism evidence="1 2">
    <name type="scientific">Mimivirus Bombay</name>
    <dbReference type="NCBI Taxonomy" id="1835008"/>
    <lineage>
        <taxon>Viruses</taxon>
        <taxon>Varidnaviria</taxon>
        <taxon>Bamfordvirae</taxon>
        <taxon>Nucleocytoviricota</taxon>
        <taxon>Megaviricetes</taxon>
        <taxon>Imitervirales</taxon>
        <taxon>Mimiviridae</taxon>
        <taxon>Megamimivirinae</taxon>
        <taxon>Mimivirus</taxon>
        <taxon>Mimivirus bradfordmassiliense</taxon>
    </lineage>
</organism>
<name>A0A165X9G6_MIMIV</name>
<protein>
    <submittedName>
        <fullName evidence="1">Uncharacterized protein</fullName>
    </submittedName>
</protein>
<proteinExistence type="predicted"/>
<accession>A0A165X9G6</accession>